<dbReference type="EMBL" id="CH474181">
    <property type="protein sequence ID" value="EDL83208.1"/>
    <property type="molecule type" value="Genomic_DNA"/>
</dbReference>
<feature type="non-terminal residue" evidence="7">
    <location>
        <position position="118"/>
    </location>
</feature>
<evidence type="ECO:0000313" key="7">
    <source>
        <dbReference type="EMBL" id="EDL83208.1"/>
    </source>
</evidence>
<keyword evidence="1" id="KW-0391">Immunity</keyword>
<dbReference type="GO" id="GO:0019814">
    <property type="term" value="C:immunoglobulin complex"/>
    <property type="evidence" value="ECO:0007669"/>
    <property type="project" value="UniProtKB-KW"/>
</dbReference>
<feature type="chain" id="PRO_5039941961" evidence="5">
    <location>
        <begin position="23"/>
        <end position="118"/>
    </location>
</feature>
<evidence type="ECO:0000313" key="8">
    <source>
        <dbReference type="Proteomes" id="UP000234681"/>
    </source>
</evidence>
<keyword evidence="4" id="KW-1280">Immunoglobulin</keyword>
<feature type="domain" description="Ig-like" evidence="6">
    <location>
        <begin position="24"/>
        <end position="118"/>
    </location>
</feature>
<dbReference type="Proteomes" id="UP000234681">
    <property type="component" value="Unassembled WGS sequence"/>
</dbReference>
<dbReference type="Gene3D" id="2.60.40.10">
    <property type="entry name" value="Immunoglobulins"/>
    <property type="match status" value="1"/>
</dbReference>
<keyword evidence="5" id="KW-0732">Signal</keyword>
<dbReference type="InterPro" id="IPR036179">
    <property type="entry name" value="Ig-like_dom_sf"/>
</dbReference>
<evidence type="ECO:0000256" key="3">
    <source>
        <dbReference type="ARBA" id="ARBA00023157"/>
    </source>
</evidence>
<dbReference type="InterPro" id="IPR007110">
    <property type="entry name" value="Ig-like_dom"/>
</dbReference>
<dbReference type="GO" id="GO:0005886">
    <property type="term" value="C:plasma membrane"/>
    <property type="evidence" value="ECO:0007669"/>
    <property type="project" value="UniProtKB-ARBA"/>
</dbReference>
<dbReference type="InterPro" id="IPR013106">
    <property type="entry name" value="Ig_V-set"/>
</dbReference>
<dbReference type="FunFam" id="2.60.40.10:FF:000212">
    <property type="entry name" value="Immunoglobulin kappa chain variable 12-38"/>
    <property type="match status" value="1"/>
</dbReference>
<dbReference type="PANTHER" id="PTHR23267">
    <property type="entry name" value="IMMUNOGLOBULIN LIGHT CHAIN"/>
    <property type="match status" value="1"/>
</dbReference>
<dbReference type="PROSITE" id="PS50835">
    <property type="entry name" value="IG_LIKE"/>
    <property type="match status" value="1"/>
</dbReference>
<reference evidence="8" key="1">
    <citation type="submission" date="2005-06" db="EMBL/GenBank/DDBJ databases">
        <authorList>
            <person name="Mural R.J."/>
            <person name="Li P.W."/>
            <person name="Adams M.D."/>
            <person name="Amanatides P.G."/>
            <person name="Baden-Tillson H."/>
            <person name="Barnstead M."/>
            <person name="Chin S.H."/>
            <person name="Dew I."/>
            <person name="Evans C.A."/>
            <person name="Ferriera S."/>
            <person name="Flanigan M."/>
            <person name="Fosler C."/>
            <person name="Glodek A."/>
            <person name="Gu Z."/>
            <person name="Holt R.A."/>
            <person name="Jennings D."/>
            <person name="Kraft C.L."/>
            <person name="Lu F."/>
            <person name="Nguyen T."/>
            <person name="Nusskern D.R."/>
            <person name="Pfannkoch C.M."/>
            <person name="Sitter C."/>
            <person name="Sutton G.G."/>
            <person name="Venter J.C."/>
            <person name="Wang Z."/>
            <person name="Woodage T."/>
            <person name="Zheng X.H."/>
            <person name="Zhong F."/>
        </authorList>
    </citation>
    <scope>NUCLEOTIDE SEQUENCE [LARGE SCALE GENOMIC DNA]</scope>
    <source>
        <strain>BN</strain>
        <strain evidence="8">Sprague-Dawley</strain>
    </source>
</reference>
<dbReference type="SUPFAM" id="SSF48726">
    <property type="entry name" value="Immunoglobulin"/>
    <property type="match status" value="1"/>
</dbReference>
<evidence type="ECO:0000256" key="4">
    <source>
        <dbReference type="ARBA" id="ARBA00043265"/>
    </source>
</evidence>
<dbReference type="AlphaFoldDB" id="A6KUH2"/>
<gene>
    <name evidence="7" type="ORF">rCG_47026</name>
</gene>
<evidence type="ECO:0000259" key="6">
    <source>
        <dbReference type="PROSITE" id="PS50835"/>
    </source>
</evidence>
<dbReference type="SMART" id="SM00409">
    <property type="entry name" value="IG"/>
    <property type="match status" value="1"/>
</dbReference>
<organism evidence="7 8">
    <name type="scientific">Rattus norvegicus</name>
    <name type="common">Rat</name>
    <dbReference type="NCBI Taxonomy" id="10116"/>
    <lineage>
        <taxon>Eukaryota</taxon>
        <taxon>Metazoa</taxon>
        <taxon>Chordata</taxon>
        <taxon>Craniata</taxon>
        <taxon>Vertebrata</taxon>
        <taxon>Euteleostomi</taxon>
        <taxon>Mammalia</taxon>
        <taxon>Eutheria</taxon>
        <taxon>Euarchontoglires</taxon>
        <taxon>Glires</taxon>
        <taxon>Rodentia</taxon>
        <taxon>Myomorpha</taxon>
        <taxon>Muroidea</taxon>
        <taxon>Muridae</taxon>
        <taxon>Murinae</taxon>
        <taxon>Rattus</taxon>
    </lineage>
</organism>
<dbReference type="GO" id="GO:0005576">
    <property type="term" value="C:extracellular region"/>
    <property type="evidence" value="ECO:0007669"/>
    <property type="project" value="UniProtKB-ARBA"/>
</dbReference>
<feature type="signal peptide" evidence="5">
    <location>
        <begin position="1"/>
        <end position="22"/>
    </location>
</feature>
<protein>
    <submittedName>
        <fullName evidence="7">RCG47026</fullName>
    </submittedName>
</protein>
<evidence type="ECO:0000256" key="2">
    <source>
        <dbReference type="ARBA" id="ARBA00023130"/>
    </source>
</evidence>
<name>A6KUH2_RAT</name>
<keyword evidence="2" id="KW-1064">Adaptive immunity</keyword>
<dbReference type="SMART" id="SM00406">
    <property type="entry name" value="IGv"/>
    <property type="match status" value="1"/>
</dbReference>
<dbReference type="Pfam" id="PF07686">
    <property type="entry name" value="V-set"/>
    <property type="match status" value="1"/>
</dbReference>
<evidence type="ECO:0000256" key="1">
    <source>
        <dbReference type="ARBA" id="ARBA00022859"/>
    </source>
</evidence>
<keyword evidence="3" id="KW-1015">Disulfide bond</keyword>
<dbReference type="InterPro" id="IPR050150">
    <property type="entry name" value="IgV_Light_Chain"/>
</dbReference>
<accession>A6KUH2</accession>
<dbReference type="InterPro" id="IPR003599">
    <property type="entry name" value="Ig_sub"/>
</dbReference>
<evidence type="ECO:0000256" key="5">
    <source>
        <dbReference type="SAM" id="SignalP"/>
    </source>
</evidence>
<proteinExistence type="predicted"/>
<sequence length="118" mass="13081">MAMKTPAQALAIWLLWVSGARCDIQVTQSPSSLLASLGERVTITCQTSQSISNNLNWYQQKPGQAPMLLIYYATSLQTGMPSRFSGQYSGRSFTLTITSLEPEDIANYFCLQHYSAPH</sequence>
<dbReference type="InterPro" id="IPR013783">
    <property type="entry name" value="Ig-like_fold"/>
</dbReference>
<dbReference type="GO" id="GO:0002250">
    <property type="term" value="P:adaptive immune response"/>
    <property type="evidence" value="ECO:0007669"/>
    <property type="project" value="UniProtKB-KW"/>
</dbReference>